<dbReference type="AlphaFoldDB" id="A0A392V4R4"/>
<name>A0A392V4R4_9FABA</name>
<dbReference type="EMBL" id="LXQA011060639">
    <property type="protein sequence ID" value="MCI83167.1"/>
    <property type="molecule type" value="Genomic_DNA"/>
</dbReference>
<organism evidence="1 2">
    <name type="scientific">Trifolium medium</name>
    <dbReference type="NCBI Taxonomy" id="97028"/>
    <lineage>
        <taxon>Eukaryota</taxon>
        <taxon>Viridiplantae</taxon>
        <taxon>Streptophyta</taxon>
        <taxon>Embryophyta</taxon>
        <taxon>Tracheophyta</taxon>
        <taxon>Spermatophyta</taxon>
        <taxon>Magnoliopsida</taxon>
        <taxon>eudicotyledons</taxon>
        <taxon>Gunneridae</taxon>
        <taxon>Pentapetalae</taxon>
        <taxon>rosids</taxon>
        <taxon>fabids</taxon>
        <taxon>Fabales</taxon>
        <taxon>Fabaceae</taxon>
        <taxon>Papilionoideae</taxon>
        <taxon>50 kb inversion clade</taxon>
        <taxon>NPAAA clade</taxon>
        <taxon>Hologalegina</taxon>
        <taxon>IRL clade</taxon>
        <taxon>Trifolieae</taxon>
        <taxon>Trifolium</taxon>
    </lineage>
</organism>
<sequence>MGGELGQLSINVLFDVSFHGVKRLCNLFVAHSDESTSVTLMQ</sequence>
<comment type="caution">
    <text evidence="1">The sequence shown here is derived from an EMBL/GenBank/DDBJ whole genome shotgun (WGS) entry which is preliminary data.</text>
</comment>
<dbReference type="Proteomes" id="UP000265520">
    <property type="component" value="Unassembled WGS sequence"/>
</dbReference>
<evidence type="ECO:0000313" key="1">
    <source>
        <dbReference type="EMBL" id="MCI83167.1"/>
    </source>
</evidence>
<proteinExistence type="predicted"/>
<accession>A0A392V4R4</accession>
<feature type="non-terminal residue" evidence="1">
    <location>
        <position position="42"/>
    </location>
</feature>
<keyword evidence="2" id="KW-1185">Reference proteome</keyword>
<reference evidence="1 2" key="1">
    <citation type="journal article" date="2018" name="Front. Plant Sci.">
        <title>Red Clover (Trifolium pratense) and Zigzag Clover (T. medium) - A Picture of Genomic Similarities and Differences.</title>
        <authorList>
            <person name="Dluhosova J."/>
            <person name="Istvanek J."/>
            <person name="Nedelnik J."/>
            <person name="Repkova J."/>
        </authorList>
    </citation>
    <scope>NUCLEOTIDE SEQUENCE [LARGE SCALE GENOMIC DNA]</scope>
    <source>
        <strain evidence="2">cv. 10/8</strain>
        <tissue evidence="1">Leaf</tissue>
    </source>
</reference>
<protein>
    <submittedName>
        <fullName evidence="1">Uncharacterized protein</fullName>
    </submittedName>
</protein>
<evidence type="ECO:0000313" key="2">
    <source>
        <dbReference type="Proteomes" id="UP000265520"/>
    </source>
</evidence>